<feature type="transmembrane region" description="Helical" evidence="1">
    <location>
        <begin position="287"/>
        <end position="305"/>
    </location>
</feature>
<proteinExistence type="predicted"/>
<gene>
    <name evidence="2" type="ORF">SAMN06269173_12210</name>
</gene>
<keyword evidence="1" id="KW-0472">Membrane</keyword>
<reference evidence="3" key="1">
    <citation type="submission" date="2017-06" db="EMBL/GenBank/DDBJ databases">
        <authorList>
            <person name="Varghese N."/>
            <person name="Submissions S."/>
        </authorList>
    </citation>
    <scope>NUCLEOTIDE SEQUENCE [LARGE SCALE GENOMIC DNA]</scope>
    <source>
        <strain evidence="3">DSM 28041</strain>
    </source>
</reference>
<dbReference type="Proteomes" id="UP000198310">
    <property type="component" value="Unassembled WGS sequence"/>
</dbReference>
<feature type="transmembrane region" description="Helical" evidence="1">
    <location>
        <begin position="148"/>
        <end position="166"/>
    </location>
</feature>
<evidence type="ECO:0000256" key="1">
    <source>
        <dbReference type="SAM" id="Phobius"/>
    </source>
</evidence>
<keyword evidence="1" id="KW-1133">Transmembrane helix</keyword>
<organism evidence="2 3">
    <name type="scientific">Hymenobacter mucosus</name>
    <dbReference type="NCBI Taxonomy" id="1411120"/>
    <lineage>
        <taxon>Bacteria</taxon>
        <taxon>Pseudomonadati</taxon>
        <taxon>Bacteroidota</taxon>
        <taxon>Cytophagia</taxon>
        <taxon>Cytophagales</taxon>
        <taxon>Hymenobacteraceae</taxon>
        <taxon>Hymenobacter</taxon>
    </lineage>
</organism>
<sequence>MLPVFHSSTRLGKATRWVKRAPSEAALFTGMVLLHLLPLWSFRYFATTDGPSHLYNAWATKVLLTHTPHPVHQAFAINSGPVPNYLTQVLLVSALHLLPPWLAEKLVQTLYVVGLPLALRYVVRAWRPGAGFLALLAFPLVYSAVFQYGFYNFCLSVVLFLVVLGYWRRHFFARLPTLRHVVGLVSLLLVLYFAHPLPYLLAGFVVGLCVLEEAWRLPGPASRLTYLRTRLSILLIACLPSLLLMGWYLSQPTVEELVSVVSIGPGQLLHDWVMLEPLRFMGSAEGTYRKLLATLLFGMVGYVGWCHARGRALAPGGALALAAGLLVLAYVLLPDALLGGSILRPRLGLLSYLLLIGLLATVSYPRWLRQAVVGVVVVVAVLLLGFRYGKYRTLATGMDEYRTATSYLRPGASIASFSYGAISRMPNGKAYQSYIDVFPHATGYLGVERQLLNLENYEAHTGYFPVVWRPGQAVMTDRDEQPPRINWQTTPRTQWPDYVLLWGRNVQVVPTTNAQQLESHLAQHYHLVYRSPTKLLELYSEGPAG</sequence>
<name>A0A239BDM2_9BACT</name>
<dbReference type="EMBL" id="FZNS01000022">
    <property type="protein sequence ID" value="SNS06107.1"/>
    <property type="molecule type" value="Genomic_DNA"/>
</dbReference>
<evidence type="ECO:0008006" key="4">
    <source>
        <dbReference type="Google" id="ProtNLM"/>
    </source>
</evidence>
<feature type="transmembrane region" description="Helical" evidence="1">
    <location>
        <begin position="200"/>
        <end position="219"/>
    </location>
</feature>
<dbReference type="AlphaFoldDB" id="A0A239BDM2"/>
<evidence type="ECO:0000313" key="3">
    <source>
        <dbReference type="Proteomes" id="UP000198310"/>
    </source>
</evidence>
<feature type="transmembrane region" description="Helical" evidence="1">
    <location>
        <begin position="345"/>
        <end position="364"/>
    </location>
</feature>
<feature type="transmembrane region" description="Helical" evidence="1">
    <location>
        <begin position="124"/>
        <end position="142"/>
    </location>
</feature>
<feature type="transmembrane region" description="Helical" evidence="1">
    <location>
        <begin position="25"/>
        <end position="46"/>
    </location>
</feature>
<dbReference type="RefSeq" id="WP_143437261.1">
    <property type="nucleotide sequence ID" value="NZ_FZNS01000022.1"/>
</dbReference>
<evidence type="ECO:0000313" key="2">
    <source>
        <dbReference type="EMBL" id="SNS06107.1"/>
    </source>
</evidence>
<feature type="transmembrane region" description="Helical" evidence="1">
    <location>
        <begin position="231"/>
        <end position="249"/>
    </location>
</feature>
<feature type="transmembrane region" description="Helical" evidence="1">
    <location>
        <begin position="371"/>
        <end position="389"/>
    </location>
</feature>
<protein>
    <recommendedName>
        <fullName evidence="4">Dolichyl-phosphate-mannose-protein mannosyltransferase</fullName>
    </recommendedName>
</protein>
<keyword evidence="1" id="KW-0812">Transmembrane</keyword>
<feature type="transmembrane region" description="Helical" evidence="1">
    <location>
        <begin position="312"/>
        <end position="333"/>
    </location>
</feature>
<accession>A0A239BDM2</accession>
<keyword evidence="3" id="KW-1185">Reference proteome</keyword>